<dbReference type="Gene3D" id="1.25.40.10">
    <property type="entry name" value="Tetratricopeptide repeat domain"/>
    <property type="match status" value="2"/>
</dbReference>
<dbReference type="AlphaFoldDB" id="S7TCM7"/>
<accession>S7TCM7</accession>
<evidence type="ECO:0000313" key="2">
    <source>
        <dbReference type="Proteomes" id="UP000014975"/>
    </source>
</evidence>
<dbReference type="SMART" id="SM00028">
    <property type="entry name" value="TPR"/>
    <property type="match status" value="3"/>
</dbReference>
<dbReference type="OrthoDB" id="5290562at2"/>
<keyword evidence="2" id="KW-1185">Reference proteome</keyword>
<dbReference type="Pfam" id="PF13174">
    <property type="entry name" value="TPR_6"/>
    <property type="match status" value="1"/>
</dbReference>
<dbReference type="SUPFAM" id="SSF48452">
    <property type="entry name" value="TPR-like"/>
    <property type="match status" value="1"/>
</dbReference>
<name>S7TCM7_9BACT</name>
<organism evidence="1 2">
    <name type="scientific">Alkalidesulfovibrio alkalitolerans DSM 16529</name>
    <dbReference type="NCBI Taxonomy" id="1121439"/>
    <lineage>
        <taxon>Bacteria</taxon>
        <taxon>Pseudomonadati</taxon>
        <taxon>Thermodesulfobacteriota</taxon>
        <taxon>Desulfovibrionia</taxon>
        <taxon>Desulfovibrionales</taxon>
        <taxon>Desulfovibrionaceae</taxon>
        <taxon>Alkalidesulfovibrio</taxon>
    </lineage>
</organism>
<dbReference type="InterPro" id="IPR019734">
    <property type="entry name" value="TPR_rpt"/>
</dbReference>
<dbReference type="eggNOG" id="COG0457">
    <property type="taxonomic scope" value="Bacteria"/>
</dbReference>
<gene>
    <name evidence="1" type="ORF">dsat_0064</name>
</gene>
<protein>
    <submittedName>
        <fullName evidence="1">Tetratricopeptide repeat-containing protein</fullName>
    </submittedName>
</protein>
<dbReference type="InterPro" id="IPR011990">
    <property type="entry name" value="TPR-like_helical_dom_sf"/>
</dbReference>
<dbReference type="STRING" id="1121439.dsat_0064"/>
<dbReference type="Pfam" id="PF13181">
    <property type="entry name" value="TPR_8"/>
    <property type="match status" value="1"/>
</dbReference>
<dbReference type="PATRIC" id="fig|1121439.3.peg.1279"/>
<evidence type="ECO:0000313" key="1">
    <source>
        <dbReference type="EMBL" id="EPR34416.1"/>
    </source>
</evidence>
<reference evidence="1 2" key="1">
    <citation type="journal article" date="2013" name="Genome Announc.">
        <title>Draft genome sequences for three mercury-methylating, sulfate-reducing bacteria.</title>
        <authorList>
            <person name="Brown S.D."/>
            <person name="Hurt R.A.Jr."/>
            <person name="Gilmour C.C."/>
            <person name="Elias D.A."/>
        </authorList>
    </citation>
    <scope>NUCLEOTIDE SEQUENCE [LARGE SCALE GENOMIC DNA]</scope>
    <source>
        <strain evidence="1 2">DSM 16529</strain>
    </source>
</reference>
<dbReference type="RefSeq" id="WP_020885470.1">
    <property type="nucleotide sequence ID" value="NZ_ATHI01000011.1"/>
</dbReference>
<dbReference type="EMBL" id="ATHI01000011">
    <property type="protein sequence ID" value="EPR34416.1"/>
    <property type="molecule type" value="Genomic_DNA"/>
</dbReference>
<sequence length="269" mass="30191">MTWFPNSGPTWSGALRVLLPVLLLTLLTVACGREQRREDPLADAVRAYDQGLYLQAESLYEEFLQKNPTDPRRWQAWTRLLDIVGSIRGDTEKAQAILEAMLLEFGSEPERARAVLIRKGDLHRGEGQVNQAVEAWLKAQRLQERQADPCVLALRFSGAYVSLGYFDLAQDALRECLTIAQEPGCRARCRIELAQTYALLDNWTQAAELLEEAVATDSLNREDRSVAVFLLAEAVLHLGQTERAKELLTSILDTHPNPLAVQAKLDQIK</sequence>
<proteinExistence type="predicted"/>
<comment type="caution">
    <text evidence="1">The sequence shown here is derived from an EMBL/GenBank/DDBJ whole genome shotgun (WGS) entry which is preliminary data.</text>
</comment>
<dbReference type="Proteomes" id="UP000014975">
    <property type="component" value="Unassembled WGS sequence"/>
</dbReference>